<reference evidence="1 2" key="1">
    <citation type="submission" date="2018-02" db="EMBL/GenBank/DDBJ databases">
        <title>Comparative genomes isolates from brazilian mangrove.</title>
        <authorList>
            <person name="Araujo J.E."/>
            <person name="Taketani R.G."/>
            <person name="Silva M.C.P."/>
            <person name="Loureco M.V."/>
            <person name="Andreote F.D."/>
        </authorList>
    </citation>
    <scope>NUCLEOTIDE SEQUENCE [LARGE SCALE GENOMIC DNA]</scope>
    <source>
        <strain evidence="1 2">Nap-Phe MGV</strain>
    </source>
</reference>
<organism evidence="1 2">
    <name type="scientific">Blastopirellula marina</name>
    <dbReference type="NCBI Taxonomy" id="124"/>
    <lineage>
        <taxon>Bacteria</taxon>
        <taxon>Pseudomonadati</taxon>
        <taxon>Planctomycetota</taxon>
        <taxon>Planctomycetia</taxon>
        <taxon>Pirellulales</taxon>
        <taxon>Pirellulaceae</taxon>
        <taxon>Blastopirellula</taxon>
    </lineage>
</organism>
<name>A0A2S8GPY5_9BACT</name>
<dbReference type="OrthoDB" id="220736at2"/>
<dbReference type="EMBL" id="PUHZ01000009">
    <property type="protein sequence ID" value="PQO46489.1"/>
    <property type="molecule type" value="Genomic_DNA"/>
</dbReference>
<accession>A0A2S8GPY5</accession>
<proteinExistence type="predicted"/>
<evidence type="ECO:0000313" key="1">
    <source>
        <dbReference type="EMBL" id="PQO46489.1"/>
    </source>
</evidence>
<gene>
    <name evidence="1" type="ORF">C5Y93_08420</name>
</gene>
<dbReference type="Proteomes" id="UP000237819">
    <property type="component" value="Unassembled WGS sequence"/>
</dbReference>
<comment type="caution">
    <text evidence="1">The sequence shown here is derived from an EMBL/GenBank/DDBJ whole genome shotgun (WGS) entry which is preliminary data.</text>
</comment>
<dbReference type="RefSeq" id="WP_105334967.1">
    <property type="nucleotide sequence ID" value="NZ_PUHZ01000009.1"/>
</dbReference>
<protein>
    <submittedName>
        <fullName evidence="1">Uncharacterized protein</fullName>
    </submittedName>
</protein>
<evidence type="ECO:0000313" key="2">
    <source>
        <dbReference type="Proteomes" id="UP000237819"/>
    </source>
</evidence>
<sequence length="888" mass="101013">MFSLALVPMLVLAADWRDAPLDERHPEAVELFACDFEDDSDLNYDLWPDQWTRRSGPGFPRYVDIEINDQEAGKGNRSLCIKLDGGSATTYSPPIAVRDIFSYVLEARLKTKGLKFDRAYISLTFFDDKQQPVETYYSEKFRETGDWLKIRIGPVAPEHQGIELAVIGLHIGPENDVDEDLTGEVYFDDVWFARLPKMTLETADGSYCYYSDQVIKAKCNVSGILERDPTIIFELVDVGRQSLAKHQSRLDAKVVARKADKVSELFGKRAYQDKDWDIGYAGEITWEPPITQNGYYEIRATMMGTSGLMHRRIMTMAVVSRDVGPEGGEFGWSLPNGEAPLDFQRMFDLLVTAGVSWVKFPVWYADDDNERANNIARFAERLHKHHINMVAVIDKPPADIRSLFGEQETMLVANVFAEPLLWRPYVEPILTRLSLTVHHWQLGADDDMSFVGYRNLDEKLRQIRQEIRVSGQDIMLGIPWRWMSAPPSTGRPPYDFLAYSILPITGDLEHILPMTRDELGVYLDKSKGQTTRFATIFPLARSKFTTEERARDLVEKMVAAKIHDVDAAFIPMPFDHEYGLMNNDGSPSELLLPWRTTARLISGRKYLGAIQLPEGSSNHVFSRDGRTVMLIWNSRETTEKIYLGEDVKIIDLWGREVSPEQEGNKQVIPVGPIPQFLIGLNDSIAKMRLAFQFEPAWLESDFGRTQRLEATIKNSFPQGISGTARLVAPDVWNVNPSILRFKLPRGGEIDSPYKILLRADASSGMQPVRIDFQISAVQEYEFSVYREIQVGSNMLQVESTTELDEETGDLVIEVTIHNLQEELISFDALLYAAGRKQMRQRMMNFSLGRATLTFRIADGKELLGTTLLMRIREIGGTRVFNHRVEAKY</sequence>
<dbReference type="Gene3D" id="2.60.120.260">
    <property type="entry name" value="Galactose-binding domain-like"/>
    <property type="match status" value="1"/>
</dbReference>
<dbReference type="AlphaFoldDB" id="A0A2S8GPY5"/>